<gene>
    <name evidence="1" type="ORF">METZ01_LOCUS65718</name>
</gene>
<dbReference type="EMBL" id="UINC01004238">
    <property type="protein sequence ID" value="SVA12864.1"/>
    <property type="molecule type" value="Genomic_DNA"/>
</dbReference>
<evidence type="ECO:0000313" key="1">
    <source>
        <dbReference type="EMBL" id="SVA12864.1"/>
    </source>
</evidence>
<name>A0A381TAX1_9ZZZZ</name>
<sequence>MRSLASGLQNNPGSDLLSHEVAPAVPSAVEGLTAVFGMGTGVTPLL</sequence>
<dbReference type="AlphaFoldDB" id="A0A381TAX1"/>
<proteinExistence type="predicted"/>
<protein>
    <submittedName>
        <fullName evidence="1">Uncharacterized protein</fullName>
    </submittedName>
</protein>
<organism evidence="1">
    <name type="scientific">marine metagenome</name>
    <dbReference type="NCBI Taxonomy" id="408172"/>
    <lineage>
        <taxon>unclassified sequences</taxon>
        <taxon>metagenomes</taxon>
        <taxon>ecological metagenomes</taxon>
    </lineage>
</organism>
<accession>A0A381TAX1</accession>
<reference evidence="1" key="1">
    <citation type="submission" date="2018-05" db="EMBL/GenBank/DDBJ databases">
        <authorList>
            <person name="Lanie J.A."/>
            <person name="Ng W.-L."/>
            <person name="Kazmierczak K.M."/>
            <person name="Andrzejewski T.M."/>
            <person name="Davidsen T.M."/>
            <person name="Wayne K.J."/>
            <person name="Tettelin H."/>
            <person name="Glass J.I."/>
            <person name="Rusch D."/>
            <person name="Podicherti R."/>
            <person name="Tsui H.-C.T."/>
            <person name="Winkler M.E."/>
        </authorList>
    </citation>
    <scope>NUCLEOTIDE SEQUENCE</scope>
</reference>